<evidence type="ECO:0000256" key="1">
    <source>
        <dbReference type="SAM" id="MobiDB-lite"/>
    </source>
</evidence>
<evidence type="ECO:0000313" key="3">
    <source>
        <dbReference type="Proteomes" id="UP000777482"/>
    </source>
</evidence>
<feature type="compositionally biased region" description="Basic and acidic residues" evidence="1">
    <location>
        <begin position="25"/>
        <end position="43"/>
    </location>
</feature>
<feature type="region of interest" description="Disordered" evidence="1">
    <location>
        <begin position="186"/>
        <end position="323"/>
    </location>
</feature>
<feature type="compositionally biased region" description="Polar residues" evidence="1">
    <location>
        <begin position="1198"/>
        <end position="1207"/>
    </location>
</feature>
<feature type="compositionally biased region" description="Low complexity" evidence="1">
    <location>
        <begin position="1136"/>
        <end position="1154"/>
    </location>
</feature>
<feature type="compositionally biased region" description="Low complexity" evidence="1">
    <location>
        <begin position="669"/>
        <end position="694"/>
    </location>
</feature>
<feature type="compositionally biased region" description="Polar residues" evidence="1">
    <location>
        <begin position="285"/>
        <end position="303"/>
    </location>
</feature>
<accession>A0A9P6VUZ2</accession>
<feature type="compositionally biased region" description="Pro residues" evidence="1">
    <location>
        <begin position="1428"/>
        <end position="1438"/>
    </location>
</feature>
<feature type="region of interest" description="Disordered" evidence="1">
    <location>
        <begin position="467"/>
        <end position="489"/>
    </location>
</feature>
<feature type="compositionally biased region" description="Polar residues" evidence="1">
    <location>
        <begin position="1446"/>
        <end position="1457"/>
    </location>
</feature>
<feature type="compositionally biased region" description="Low complexity" evidence="1">
    <location>
        <begin position="1484"/>
        <end position="1493"/>
    </location>
</feature>
<feature type="compositionally biased region" description="Basic and acidic residues" evidence="1">
    <location>
        <begin position="799"/>
        <end position="813"/>
    </location>
</feature>
<feature type="compositionally biased region" description="Low complexity" evidence="1">
    <location>
        <begin position="119"/>
        <end position="137"/>
    </location>
</feature>
<feature type="compositionally biased region" description="Polar residues" evidence="1">
    <location>
        <begin position="1119"/>
        <end position="1131"/>
    </location>
</feature>
<sequence length="1552" mass="164470">MRPADRTQDSRSVLHADPQQGCTRRASDKRPAISRPKGLDRRLPAITRRAPIRYTLPHRPAGANIAGTMYTTDMNAVASTSALAYPATKDAAAKEREDRLLAAKKKLKLYRARTNQRMSATSSLSGSGSSPSTSPTKSIRRRSGLTSSISMPSDLAAAKHAHRRSQSKSGLLAAMGGDTLVAAANTGAHARRASRSSRMSRNSISFKQAGHGHTRSRASISMSFSGPAAPPPPPVVNSTLEPSVDRPITPTPRAHPSDRANALNTPSSWLHGGANGFPASPDPVSRQSPASNSIFHASPNPSIQGAAGRHGRHGSRHARQSSVSNFRESIDMISGGSVADAALLRPSISSFAEVAPSPAASPFVATHGGWSNDPQQLLAALKERGRRESDDPTRSPEQTRQSALEALEGRLAAPTDMISLGDAEPGEMLSAARSPGKLHAANPMSAAAPHTPALGSISSPMLGLGMASGPAASSVNKRGSWGPGLTQPPFATVAQGVMELGEIAEEDEEDEETRSLRGSVHGDSPRRRGTRARSTTSGSSPQSSISSISRIKTGSPSPRKSRPLSLLAESTPSRPSQLGAVAEEETSREEEAAGRDDSQASPASSRRSSMRPLSLSGFSRPASPSASRPPERATGSPPDIRTSVSPGEKRHVSMFHSAAVSGLNPEPIASAASGQSALPAQQQQQQRGGLRSLSMGSPTITPERRFSGRPASLIAASPLNKGASPSPTTKRSSISYRTDSATPEGQQRAWRNSLAQHSTQSSISPAVSTKTYSSFPFGVSGGFGDLEVDGDGDGDDRGDESWARSESPSHSREMSAAAGLAGVQEELTTLRNKLTDLDLRNSQLETTHAAEVAELERKASDAAAEMRTRIAELEQQLESERSGRRFEVEGLKREVEMTKETIEDLVGERDALREDVEGWRSRCTGLEAQVKKEREDDALAQAQAKLIGEMRDQIYTLVAALERERGEHAETRKEVERILEDRVREAAADVHHQQQHQHRGGPSVGASSVSSTSSHSHFPSAIKYASPPPGAPATLKQPRPDELALVMEMEEVEDDDDDEDEEEEQQRNNRDALAPHGPYNQDAAAEGGAASNVPRHGAMTASNGSMMSTLSSSFGHHSYSGNTTEDTSLTTDIEDSYSARYSSPPSGPPSFANSPFPPSSARSRDSDVVAVALGQLDTLAEEEEEEVDGSAAFDANMSAASQTTPIADNSAAAARDSLDSTTDQTTSASSDALPTTPDRTTAPEQHHRSRSFVRQWSFPKGSVSSSRPSFEDEDRSFFGYNKHDSLPPLPISEHILPPFLSSTLDIEDAAVSFLPAPPVEGTVETANHVRRPSSPRPLDRMSNPHARRLSAQHRPPPPSPSALVTAALHHQQPALPQHGYYPSRGASTGSLDPSPVKSRYSFGALIGTIGGAWSPTSAAAAAAGSAQPHPPPPPPPPRASLSSASYGSTPSKASHMSISAGPLVVAEDDEDEGVEEDVYVSSHAPAASAGYARPAPPPHPPQGGSMPPQLQHQGRRLRPIARHEVPMPRAARLSKLDFTKSACCMDQPVFVV</sequence>
<feature type="compositionally biased region" description="Acidic residues" evidence="1">
    <location>
        <begin position="502"/>
        <end position="512"/>
    </location>
</feature>
<feature type="compositionally biased region" description="Acidic residues" evidence="1">
    <location>
        <begin position="1466"/>
        <end position="1478"/>
    </location>
</feature>
<feature type="region of interest" description="Disordered" evidence="1">
    <location>
        <begin position="986"/>
        <end position="1273"/>
    </location>
</feature>
<reference evidence="2 3" key="1">
    <citation type="submission" date="2020-11" db="EMBL/GenBank/DDBJ databases">
        <title>Kefir isolates.</title>
        <authorList>
            <person name="Marcisauskas S."/>
            <person name="Kim Y."/>
            <person name="Blasche S."/>
        </authorList>
    </citation>
    <scope>NUCLEOTIDE SEQUENCE [LARGE SCALE GENOMIC DNA]</scope>
    <source>
        <strain evidence="2 3">KR</strain>
    </source>
</reference>
<dbReference type="EMBL" id="PUHQ01000097">
    <property type="protein sequence ID" value="KAG0656454.1"/>
    <property type="molecule type" value="Genomic_DNA"/>
</dbReference>
<feature type="region of interest" description="Disordered" evidence="1">
    <location>
        <begin position="1"/>
        <end position="44"/>
    </location>
</feature>
<feature type="region of interest" description="Disordered" evidence="1">
    <location>
        <begin position="1420"/>
        <end position="1524"/>
    </location>
</feature>
<feature type="region of interest" description="Disordered" evidence="1">
    <location>
        <begin position="502"/>
        <end position="823"/>
    </location>
</feature>
<feature type="region of interest" description="Disordered" evidence="1">
    <location>
        <begin position="112"/>
        <end position="169"/>
    </location>
</feature>
<keyword evidence="3" id="KW-1185">Reference proteome</keyword>
<feature type="region of interest" description="Disordered" evidence="1">
    <location>
        <begin position="1322"/>
        <end position="1364"/>
    </location>
</feature>
<feature type="compositionally biased region" description="Polar residues" evidence="1">
    <location>
        <begin position="723"/>
        <end position="772"/>
    </location>
</feature>
<dbReference type="OrthoDB" id="2528184at2759"/>
<name>A0A9P6VUZ2_RHOMI</name>
<proteinExistence type="predicted"/>
<feature type="compositionally biased region" description="Low complexity" evidence="1">
    <location>
        <begin position="1004"/>
        <end position="1021"/>
    </location>
</feature>
<comment type="caution">
    <text evidence="2">The sequence shown here is derived from an EMBL/GenBank/DDBJ whole genome shotgun (WGS) entry which is preliminary data.</text>
</comment>
<feature type="compositionally biased region" description="Low complexity" evidence="1">
    <location>
        <begin position="1102"/>
        <end position="1113"/>
    </location>
</feature>
<feature type="compositionally biased region" description="Acidic residues" evidence="1">
    <location>
        <begin position="1179"/>
        <end position="1188"/>
    </location>
</feature>
<dbReference type="Proteomes" id="UP000777482">
    <property type="component" value="Unassembled WGS sequence"/>
</dbReference>
<feature type="compositionally biased region" description="Basic residues" evidence="1">
    <location>
        <begin position="309"/>
        <end position="319"/>
    </location>
</feature>
<evidence type="ECO:0000313" key="2">
    <source>
        <dbReference type="EMBL" id="KAG0656454.1"/>
    </source>
</evidence>
<feature type="compositionally biased region" description="Low complexity" evidence="1">
    <location>
        <begin position="1219"/>
        <end position="1233"/>
    </location>
</feature>
<organism evidence="2 3">
    <name type="scientific">Rhodotorula mucilaginosa</name>
    <name type="common">Yeast</name>
    <name type="synonym">Rhodotorula rubra</name>
    <dbReference type="NCBI Taxonomy" id="5537"/>
    <lineage>
        <taxon>Eukaryota</taxon>
        <taxon>Fungi</taxon>
        <taxon>Dikarya</taxon>
        <taxon>Basidiomycota</taxon>
        <taxon>Pucciniomycotina</taxon>
        <taxon>Microbotryomycetes</taxon>
        <taxon>Sporidiobolales</taxon>
        <taxon>Sporidiobolaceae</taxon>
        <taxon>Rhodotorula</taxon>
    </lineage>
</organism>
<feature type="compositionally biased region" description="Low complexity" evidence="1">
    <location>
        <begin position="532"/>
        <end position="567"/>
    </location>
</feature>
<feature type="compositionally biased region" description="Acidic residues" evidence="1">
    <location>
        <begin position="1048"/>
        <end position="1064"/>
    </location>
</feature>
<feature type="compositionally biased region" description="Basic and acidic residues" evidence="1">
    <location>
        <begin position="589"/>
        <end position="598"/>
    </location>
</feature>
<gene>
    <name evidence="2" type="ORF">C6P46_007113</name>
</gene>
<feature type="compositionally biased region" description="Basic and acidic residues" evidence="1">
    <location>
        <begin position="1"/>
        <end position="14"/>
    </location>
</feature>
<feature type="compositionally biased region" description="Low complexity" evidence="1">
    <location>
        <begin position="599"/>
        <end position="628"/>
    </location>
</feature>
<evidence type="ECO:0008006" key="4">
    <source>
        <dbReference type="Google" id="ProtNLM"/>
    </source>
</evidence>
<dbReference type="Gene3D" id="1.10.287.1490">
    <property type="match status" value="1"/>
</dbReference>
<feature type="compositionally biased region" description="Acidic residues" evidence="1">
    <location>
        <begin position="786"/>
        <end position="798"/>
    </location>
</feature>
<feature type="compositionally biased region" description="Low complexity" evidence="1">
    <location>
        <begin position="196"/>
        <end position="205"/>
    </location>
</feature>
<protein>
    <recommendedName>
        <fullName evidence="4">Proteophosphoglycan ppg4</fullName>
    </recommendedName>
</protein>